<evidence type="ECO:0000256" key="1">
    <source>
        <dbReference type="SAM" id="Phobius"/>
    </source>
</evidence>
<protein>
    <submittedName>
        <fullName evidence="2">Uncharacterized protein</fullName>
    </submittedName>
</protein>
<keyword evidence="3" id="KW-1185">Reference proteome</keyword>
<dbReference type="Proteomes" id="UP000435243">
    <property type="component" value="Unassembled WGS sequence"/>
</dbReference>
<keyword evidence="1" id="KW-0472">Membrane</keyword>
<name>A0A844ZKE3_9SPHN</name>
<evidence type="ECO:0000313" key="2">
    <source>
        <dbReference type="EMBL" id="MXO87983.1"/>
    </source>
</evidence>
<sequence length="308" mass="33440">MEEGYSYPRQTAQSRRLSTRAIVLAVLAAFLLGVLATFIMTRGDGMTLGELFRLRSDDQQIVVDPALLGASPTPTSSEPAEEVVQEARAAVERVQQVEVQTGGIDQRVAAMEQRLTRLDLQSQAAAGNAARAEGLLIAFAARRAIERGQPLGYLEDQLRLRFGDARPNAVQTVIDAAANPVTLEQLVARLDGIAPDLVDVPDDMGLLSRIGHELSQLFVIRTDDTPSPVAENRLERARTNLESGRIEFAITEIRNMPNAALAERWIADAELYAAAQRALEALETAAILEPRDLRDASGDRVAQPSPAN</sequence>
<proteinExistence type="predicted"/>
<dbReference type="OrthoDB" id="7432270at2"/>
<feature type="transmembrane region" description="Helical" evidence="1">
    <location>
        <begin position="21"/>
        <end position="40"/>
    </location>
</feature>
<organism evidence="2 3">
    <name type="scientific">Alteraurantiacibacter aestuarii</name>
    <dbReference type="NCBI Taxonomy" id="650004"/>
    <lineage>
        <taxon>Bacteria</taxon>
        <taxon>Pseudomonadati</taxon>
        <taxon>Pseudomonadota</taxon>
        <taxon>Alphaproteobacteria</taxon>
        <taxon>Sphingomonadales</taxon>
        <taxon>Erythrobacteraceae</taxon>
        <taxon>Alteraurantiacibacter</taxon>
    </lineage>
</organism>
<gene>
    <name evidence="2" type="ORF">GRI32_04430</name>
</gene>
<accession>A0A844ZKE3</accession>
<keyword evidence="1" id="KW-0812">Transmembrane</keyword>
<reference evidence="2 3" key="1">
    <citation type="submission" date="2019-12" db="EMBL/GenBank/DDBJ databases">
        <title>Genomic-based taxomic classification of the family Erythrobacteraceae.</title>
        <authorList>
            <person name="Xu L."/>
        </authorList>
    </citation>
    <scope>NUCLEOTIDE SEQUENCE [LARGE SCALE GENOMIC DNA]</scope>
    <source>
        <strain evidence="2 3">JCM 16339</strain>
    </source>
</reference>
<keyword evidence="1" id="KW-1133">Transmembrane helix</keyword>
<evidence type="ECO:0000313" key="3">
    <source>
        <dbReference type="Proteomes" id="UP000435243"/>
    </source>
</evidence>
<dbReference type="AlphaFoldDB" id="A0A844ZKE3"/>
<comment type="caution">
    <text evidence="2">The sequence shown here is derived from an EMBL/GenBank/DDBJ whole genome shotgun (WGS) entry which is preliminary data.</text>
</comment>
<dbReference type="EMBL" id="WTYY01000002">
    <property type="protein sequence ID" value="MXO87983.1"/>
    <property type="molecule type" value="Genomic_DNA"/>
</dbReference>